<protein>
    <submittedName>
        <fullName evidence="1">Uncharacterized protein</fullName>
    </submittedName>
</protein>
<proteinExistence type="predicted"/>
<name>A0A2P2NDX9_RHIMU</name>
<dbReference type="AlphaFoldDB" id="A0A2P2NDX9"/>
<accession>A0A2P2NDX9</accession>
<reference evidence="1" key="1">
    <citation type="submission" date="2018-02" db="EMBL/GenBank/DDBJ databases">
        <title>Rhizophora mucronata_Transcriptome.</title>
        <authorList>
            <person name="Meera S.P."/>
            <person name="Sreeshan A."/>
            <person name="Augustine A."/>
        </authorList>
    </citation>
    <scope>NUCLEOTIDE SEQUENCE</scope>
    <source>
        <tissue evidence="1">Leaf</tissue>
    </source>
</reference>
<sequence length="59" mass="7001">MYLDRSVKRSRPLADLILIKFWILFTGSQTHFLNFSIKPIKININQNRTQSTFLRKPPP</sequence>
<evidence type="ECO:0000313" key="1">
    <source>
        <dbReference type="EMBL" id="MBX40649.1"/>
    </source>
</evidence>
<organism evidence="1">
    <name type="scientific">Rhizophora mucronata</name>
    <name type="common">Asiatic mangrove</name>
    <dbReference type="NCBI Taxonomy" id="61149"/>
    <lineage>
        <taxon>Eukaryota</taxon>
        <taxon>Viridiplantae</taxon>
        <taxon>Streptophyta</taxon>
        <taxon>Embryophyta</taxon>
        <taxon>Tracheophyta</taxon>
        <taxon>Spermatophyta</taxon>
        <taxon>Magnoliopsida</taxon>
        <taxon>eudicotyledons</taxon>
        <taxon>Gunneridae</taxon>
        <taxon>Pentapetalae</taxon>
        <taxon>rosids</taxon>
        <taxon>fabids</taxon>
        <taxon>Malpighiales</taxon>
        <taxon>Rhizophoraceae</taxon>
        <taxon>Rhizophora</taxon>
    </lineage>
</organism>
<dbReference type="EMBL" id="GGEC01060165">
    <property type="protein sequence ID" value="MBX40649.1"/>
    <property type="molecule type" value="Transcribed_RNA"/>
</dbReference>